<keyword evidence="3" id="KW-1185">Reference proteome</keyword>
<protein>
    <recommendedName>
        <fullName evidence="1">VOC domain-containing protein</fullName>
    </recommendedName>
</protein>
<dbReference type="AlphaFoldDB" id="A0A255Z916"/>
<accession>A0A255Z916</accession>
<dbReference type="RefSeq" id="WP_094414070.1">
    <property type="nucleotide sequence ID" value="NZ_NOXV01000244.1"/>
</dbReference>
<organism evidence="2 3">
    <name type="scientific">Flavobacterium cyanobacteriorum</name>
    <dbReference type="NCBI Taxonomy" id="2022802"/>
    <lineage>
        <taxon>Bacteria</taxon>
        <taxon>Pseudomonadati</taxon>
        <taxon>Bacteroidota</taxon>
        <taxon>Flavobacteriia</taxon>
        <taxon>Flavobacteriales</taxon>
        <taxon>Flavobacteriaceae</taxon>
        <taxon>Flavobacterium</taxon>
    </lineage>
</organism>
<dbReference type="PANTHER" id="PTHR21366">
    <property type="entry name" value="GLYOXALASE FAMILY PROTEIN"/>
    <property type="match status" value="1"/>
</dbReference>
<dbReference type="InterPro" id="IPR050383">
    <property type="entry name" value="GlyoxalaseI/FosfomycinResist"/>
</dbReference>
<dbReference type="SUPFAM" id="SSF54593">
    <property type="entry name" value="Glyoxalase/Bleomycin resistance protein/Dihydroxybiphenyl dioxygenase"/>
    <property type="match status" value="1"/>
</dbReference>
<comment type="caution">
    <text evidence="2">The sequence shown here is derived from an EMBL/GenBank/DDBJ whole genome shotgun (WGS) entry which is preliminary data.</text>
</comment>
<dbReference type="InterPro" id="IPR037523">
    <property type="entry name" value="VOC_core"/>
</dbReference>
<reference evidence="2 3" key="1">
    <citation type="submission" date="2017-07" db="EMBL/GenBank/DDBJ databases">
        <title>Flavobacterium cyanobacteriorum sp. nov., isolated from cyanobacterial aggregates in a eutrophic lake.</title>
        <authorList>
            <person name="Cai H."/>
        </authorList>
    </citation>
    <scope>NUCLEOTIDE SEQUENCE [LARGE SCALE GENOMIC DNA]</scope>
    <source>
        <strain evidence="2 3">TH021</strain>
    </source>
</reference>
<dbReference type="InterPro" id="IPR004360">
    <property type="entry name" value="Glyas_Fos-R_dOase_dom"/>
</dbReference>
<dbReference type="OrthoDB" id="192739at2"/>
<proteinExistence type="predicted"/>
<name>A0A255Z916_9FLAO</name>
<dbReference type="Gene3D" id="3.10.180.10">
    <property type="entry name" value="2,3-Dihydroxybiphenyl 1,2-Dioxygenase, domain 1"/>
    <property type="match status" value="1"/>
</dbReference>
<dbReference type="InterPro" id="IPR029068">
    <property type="entry name" value="Glyas_Bleomycin-R_OHBP_Dase"/>
</dbReference>
<dbReference type="Pfam" id="PF00903">
    <property type="entry name" value="Glyoxalase"/>
    <property type="match status" value="1"/>
</dbReference>
<sequence>MKVINIDHFVLTISDIEATLAFYCDILGMEKEEFGEHRIALKFGNQKINLHLKGYEVLPNALHAAPGTADICFIVDTPLAMVQELLKVKGYLNSSEICSRTGAKGAVESIYLRDPDGNLIELSNYL</sequence>
<evidence type="ECO:0000313" key="2">
    <source>
        <dbReference type="EMBL" id="OYQ37946.1"/>
    </source>
</evidence>
<gene>
    <name evidence="2" type="ORF">CHU92_07210</name>
</gene>
<dbReference type="Proteomes" id="UP000216605">
    <property type="component" value="Unassembled WGS sequence"/>
</dbReference>
<dbReference type="CDD" id="cd07253">
    <property type="entry name" value="GLOD5"/>
    <property type="match status" value="1"/>
</dbReference>
<evidence type="ECO:0000259" key="1">
    <source>
        <dbReference type="PROSITE" id="PS51819"/>
    </source>
</evidence>
<dbReference type="EMBL" id="NOXV01000244">
    <property type="protein sequence ID" value="OYQ37946.1"/>
    <property type="molecule type" value="Genomic_DNA"/>
</dbReference>
<dbReference type="PROSITE" id="PS51819">
    <property type="entry name" value="VOC"/>
    <property type="match status" value="1"/>
</dbReference>
<evidence type="ECO:0000313" key="3">
    <source>
        <dbReference type="Proteomes" id="UP000216605"/>
    </source>
</evidence>
<dbReference type="PANTHER" id="PTHR21366:SF14">
    <property type="entry name" value="GLYOXALASE DOMAIN-CONTAINING PROTEIN 5"/>
    <property type="match status" value="1"/>
</dbReference>
<feature type="domain" description="VOC" evidence="1">
    <location>
        <begin position="5"/>
        <end position="125"/>
    </location>
</feature>